<dbReference type="InterPro" id="IPR035965">
    <property type="entry name" value="PAS-like_dom_sf"/>
</dbReference>
<comment type="catalytic activity">
    <reaction evidence="1">
        <text>ATP + protein L-histidine = ADP + protein N-phospho-L-histidine.</text>
        <dbReference type="EC" id="2.7.13.3"/>
    </reaction>
</comment>
<evidence type="ECO:0000256" key="6">
    <source>
        <dbReference type="ARBA" id="ARBA00022777"/>
    </source>
</evidence>
<dbReference type="Gene3D" id="3.30.450.20">
    <property type="entry name" value="PAS domain"/>
    <property type="match status" value="1"/>
</dbReference>
<dbReference type="InterPro" id="IPR000014">
    <property type="entry name" value="PAS"/>
</dbReference>
<dbReference type="Gene3D" id="3.40.50.2300">
    <property type="match status" value="1"/>
</dbReference>
<dbReference type="PROSITE" id="PS50113">
    <property type="entry name" value="PAC"/>
    <property type="match status" value="1"/>
</dbReference>
<dbReference type="CDD" id="cd00130">
    <property type="entry name" value="PAS"/>
    <property type="match status" value="1"/>
</dbReference>
<proteinExistence type="predicted"/>
<dbReference type="GO" id="GO:0005524">
    <property type="term" value="F:ATP binding"/>
    <property type="evidence" value="ECO:0007669"/>
    <property type="project" value="UniProtKB-KW"/>
</dbReference>
<organism evidence="14 15">
    <name type="scientific">Leptospira santarosai str. MOR084</name>
    <dbReference type="NCBI Taxonomy" id="1049984"/>
    <lineage>
        <taxon>Bacteria</taxon>
        <taxon>Pseudomonadati</taxon>
        <taxon>Spirochaetota</taxon>
        <taxon>Spirochaetia</taxon>
        <taxon>Leptospirales</taxon>
        <taxon>Leptospiraceae</taxon>
        <taxon>Leptospira</taxon>
    </lineage>
</organism>
<evidence type="ECO:0000256" key="3">
    <source>
        <dbReference type="ARBA" id="ARBA00022553"/>
    </source>
</evidence>
<accession>A0A0E2BHL1</accession>
<dbReference type="SMART" id="SM00091">
    <property type="entry name" value="PAS"/>
    <property type="match status" value="1"/>
</dbReference>
<keyword evidence="7" id="KW-0067">ATP-binding</keyword>
<dbReference type="PANTHER" id="PTHR43065">
    <property type="entry name" value="SENSOR HISTIDINE KINASE"/>
    <property type="match status" value="1"/>
</dbReference>
<dbReference type="PROSITE" id="PS50112">
    <property type="entry name" value="PAS"/>
    <property type="match status" value="1"/>
</dbReference>
<evidence type="ECO:0000256" key="9">
    <source>
        <dbReference type="PROSITE-ProRule" id="PRU00169"/>
    </source>
</evidence>
<keyword evidence="15" id="KW-1185">Reference proteome</keyword>
<dbReference type="SUPFAM" id="SSF55874">
    <property type="entry name" value="ATPase domain of HSP90 chaperone/DNA topoisomerase II/histidine kinase"/>
    <property type="match status" value="1"/>
</dbReference>
<dbReference type="InterPro" id="IPR036890">
    <property type="entry name" value="HATPase_C_sf"/>
</dbReference>
<keyword evidence="4" id="KW-0808">Transferase</keyword>
<keyword evidence="8" id="KW-0902">Two-component regulatory system</keyword>
<evidence type="ECO:0000313" key="15">
    <source>
        <dbReference type="Proteomes" id="UP000006329"/>
    </source>
</evidence>
<dbReference type="SUPFAM" id="SSF55785">
    <property type="entry name" value="PYP-like sensor domain (PAS domain)"/>
    <property type="match status" value="1"/>
</dbReference>
<dbReference type="InterPro" id="IPR013767">
    <property type="entry name" value="PAS_fold"/>
</dbReference>
<dbReference type="EMBL" id="AHON02000027">
    <property type="protein sequence ID" value="EKO34835.1"/>
    <property type="molecule type" value="Genomic_DNA"/>
</dbReference>
<dbReference type="PANTHER" id="PTHR43065:SF46">
    <property type="entry name" value="C4-DICARBOXYLATE TRANSPORT SENSOR PROTEIN DCTB"/>
    <property type="match status" value="1"/>
</dbReference>
<dbReference type="CDD" id="cd17534">
    <property type="entry name" value="REC_DC-like"/>
    <property type="match status" value="1"/>
</dbReference>
<dbReference type="NCBIfam" id="TIGR00229">
    <property type="entry name" value="sensory_box"/>
    <property type="match status" value="1"/>
</dbReference>
<evidence type="ECO:0000256" key="4">
    <source>
        <dbReference type="ARBA" id="ARBA00022679"/>
    </source>
</evidence>
<dbReference type="GO" id="GO:0000155">
    <property type="term" value="F:phosphorelay sensor kinase activity"/>
    <property type="evidence" value="ECO:0007669"/>
    <property type="project" value="InterPro"/>
</dbReference>
<evidence type="ECO:0000256" key="5">
    <source>
        <dbReference type="ARBA" id="ARBA00022741"/>
    </source>
</evidence>
<dbReference type="InterPro" id="IPR005467">
    <property type="entry name" value="His_kinase_dom"/>
</dbReference>
<evidence type="ECO:0000256" key="7">
    <source>
        <dbReference type="ARBA" id="ARBA00022840"/>
    </source>
</evidence>
<evidence type="ECO:0000259" key="10">
    <source>
        <dbReference type="PROSITE" id="PS50109"/>
    </source>
</evidence>
<dbReference type="Pfam" id="PF00989">
    <property type="entry name" value="PAS"/>
    <property type="match status" value="1"/>
</dbReference>
<feature type="domain" description="PAC" evidence="13">
    <location>
        <begin position="242"/>
        <end position="294"/>
    </location>
</feature>
<dbReference type="GO" id="GO:0006355">
    <property type="term" value="P:regulation of DNA-templated transcription"/>
    <property type="evidence" value="ECO:0007669"/>
    <property type="project" value="InterPro"/>
</dbReference>
<keyword evidence="6" id="KW-0418">Kinase</keyword>
<keyword evidence="5" id="KW-0547">Nucleotide-binding</keyword>
<evidence type="ECO:0000313" key="14">
    <source>
        <dbReference type="EMBL" id="EKO34835.1"/>
    </source>
</evidence>
<evidence type="ECO:0000256" key="8">
    <source>
        <dbReference type="ARBA" id="ARBA00023012"/>
    </source>
</evidence>
<dbReference type="AlphaFoldDB" id="A0A0E2BHL1"/>
<dbReference type="PROSITE" id="PS50110">
    <property type="entry name" value="RESPONSE_REGULATORY"/>
    <property type="match status" value="1"/>
</dbReference>
<dbReference type="Gene3D" id="3.30.565.10">
    <property type="entry name" value="Histidine kinase-like ATPase, C-terminal domain"/>
    <property type="match status" value="1"/>
</dbReference>
<reference evidence="14" key="1">
    <citation type="submission" date="2012-10" db="EMBL/GenBank/DDBJ databases">
        <authorList>
            <person name="Harkins D.M."/>
            <person name="Durkin A.S."/>
            <person name="Brinkac L.M."/>
            <person name="Haft D.H."/>
            <person name="Selengut J.D."/>
            <person name="Sanka R."/>
            <person name="DePew J."/>
            <person name="Purushe J."/>
            <person name="Matthias M.A."/>
            <person name="Vinetz J.M."/>
            <person name="Sutton G.G."/>
            <person name="Nierman W.C."/>
            <person name="Fouts D.E."/>
        </authorList>
    </citation>
    <scope>NUCLEOTIDE SEQUENCE [LARGE SCALE GENOMIC DNA]</scope>
    <source>
        <strain evidence="14">MOR084</strain>
    </source>
</reference>
<dbReference type="InterPro" id="IPR003661">
    <property type="entry name" value="HisK_dim/P_dom"/>
</dbReference>
<evidence type="ECO:0000259" key="12">
    <source>
        <dbReference type="PROSITE" id="PS50112"/>
    </source>
</evidence>
<dbReference type="SMART" id="SM00388">
    <property type="entry name" value="HisKA"/>
    <property type="match status" value="1"/>
</dbReference>
<dbReference type="Gene3D" id="1.10.287.130">
    <property type="match status" value="1"/>
</dbReference>
<name>A0A0E2BHL1_9LEPT</name>
<sequence>MNSNLVRDRIIGLGLKKNFNSSKVAHLRMNSSDINSSFPSILIVDDEWLIAFNLQVALQKLGYQVAGIARTANEALELAERTRPDLILMDIRIEGELDGIQAAEIIQNKMDVPVIFMTAFADEETFNRAVSKASLFGYISKPFQPASLKNSIEIALKQQKRFGKAREEGKEFRDVIQNIGEGAISLDREGIVLFMNRTAEYLTGWGLSEVQGKDGEKILRLSADNGENIRTRIGSVNADHLKYIPSLLTRKDGSRIQVAFRVSPVRDEDGNVVGSIIMLSELISLSVSEKEKSEMEKVIQSERRLDSIQKLAAGLAHEINNPLMGIINYGHIIRNHKGGDADTKNYARLIIEQGERIAAIIRNLILFSKKDPEQPMRCNIKQLVNSVEDMIFEMLRSQEIRLEKQIPEDLEVFIRPNQIREVLYNILYYYSENQRQTLIHLKAALDHGDTSYLKILISGKLNLNLNEESRFEPFENFRSNDARIGMGLSVCYGILQANRGQLLLKKSDSGWDFIIQIPV</sequence>
<dbReference type="SMART" id="SM00448">
    <property type="entry name" value="REC"/>
    <property type="match status" value="1"/>
</dbReference>
<comment type="caution">
    <text evidence="14">The sequence shown here is derived from an EMBL/GenBank/DDBJ whole genome shotgun (WGS) entry which is preliminary data.</text>
</comment>
<dbReference type="Pfam" id="PF00512">
    <property type="entry name" value="HisKA"/>
    <property type="match status" value="1"/>
</dbReference>
<dbReference type="SUPFAM" id="SSF52172">
    <property type="entry name" value="CheY-like"/>
    <property type="match status" value="1"/>
</dbReference>
<dbReference type="CDD" id="cd00082">
    <property type="entry name" value="HisKA"/>
    <property type="match status" value="1"/>
</dbReference>
<dbReference type="EC" id="2.7.13.3" evidence="2"/>
<feature type="modified residue" description="4-aspartylphosphate" evidence="9">
    <location>
        <position position="90"/>
    </location>
</feature>
<dbReference type="SUPFAM" id="SSF47384">
    <property type="entry name" value="Homodimeric domain of signal transducing histidine kinase"/>
    <property type="match status" value="1"/>
</dbReference>
<keyword evidence="3 9" id="KW-0597">Phosphoprotein</keyword>
<gene>
    <name evidence="14" type="ORF">LEP1GSC179_1613</name>
</gene>
<dbReference type="InterPro" id="IPR036097">
    <property type="entry name" value="HisK_dim/P_sf"/>
</dbReference>
<feature type="domain" description="PAS" evidence="12">
    <location>
        <begin position="168"/>
        <end position="213"/>
    </location>
</feature>
<protein>
    <recommendedName>
        <fullName evidence="2">histidine kinase</fullName>
        <ecNumber evidence="2">2.7.13.3</ecNumber>
    </recommendedName>
</protein>
<dbReference type="Pfam" id="PF00072">
    <property type="entry name" value="Response_reg"/>
    <property type="match status" value="1"/>
</dbReference>
<evidence type="ECO:0000259" key="11">
    <source>
        <dbReference type="PROSITE" id="PS50110"/>
    </source>
</evidence>
<feature type="domain" description="Histidine kinase" evidence="10">
    <location>
        <begin position="314"/>
        <end position="519"/>
    </location>
</feature>
<feature type="domain" description="Response regulatory" evidence="11">
    <location>
        <begin position="40"/>
        <end position="156"/>
    </location>
</feature>
<dbReference type="InterPro" id="IPR000700">
    <property type="entry name" value="PAS-assoc_C"/>
</dbReference>
<evidence type="ECO:0000259" key="13">
    <source>
        <dbReference type="PROSITE" id="PS50113"/>
    </source>
</evidence>
<evidence type="ECO:0000256" key="2">
    <source>
        <dbReference type="ARBA" id="ARBA00012438"/>
    </source>
</evidence>
<evidence type="ECO:0000256" key="1">
    <source>
        <dbReference type="ARBA" id="ARBA00000085"/>
    </source>
</evidence>
<dbReference type="PROSITE" id="PS50109">
    <property type="entry name" value="HIS_KIN"/>
    <property type="match status" value="1"/>
</dbReference>
<dbReference type="InterPro" id="IPR001789">
    <property type="entry name" value="Sig_transdc_resp-reg_receiver"/>
</dbReference>
<dbReference type="InterPro" id="IPR011006">
    <property type="entry name" value="CheY-like_superfamily"/>
</dbReference>
<dbReference type="Proteomes" id="UP000006329">
    <property type="component" value="Unassembled WGS sequence"/>
</dbReference>